<dbReference type="EMBL" id="BMAW01060283">
    <property type="protein sequence ID" value="GFT25458.1"/>
    <property type="molecule type" value="Genomic_DNA"/>
</dbReference>
<comment type="caution">
    <text evidence="2">The sequence shown here is derived from an EMBL/GenBank/DDBJ whole genome shotgun (WGS) entry which is preliminary data.</text>
</comment>
<organism evidence="2 3">
    <name type="scientific">Nephila pilipes</name>
    <name type="common">Giant wood spider</name>
    <name type="synonym">Nephila maculata</name>
    <dbReference type="NCBI Taxonomy" id="299642"/>
    <lineage>
        <taxon>Eukaryota</taxon>
        <taxon>Metazoa</taxon>
        <taxon>Ecdysozoa</taxon>
        <taxon>Arthropoda</taxon>
        <taxon>Chelicerata</taxon>
        <taxon>Arachnida</taxon>
        <taxon>Araneae</taxon>
        <taxon>Araneomorphae</taxon>
        <taxon>Entelegynae</taxon>
        <taxon>Araneoidea</taxon>
        <taxon>Nephilidae</taxon>
        <taxon>Nephila</taxon>
    </lineage>
</organism>
<reference evidence="2" key="1">
    <citation type="submission" date="2020-08" db="EMBL/GenBank/DDBJ databases">
        <title>Multicomponent nature underlies the extraordinary mechanical properties of spider dragline silk.</title>
        <authorList>
            <person name="Kono N."/>
            <person name="Nakamura H."/>
            <person name="Mori M."/>
            <person name="Yoshida Y."/>
            <person name="Ohtoshi R."/>
            <person name="Malay A.D."/>
            <person name="Moran D.A.P."/>
            <person name="Tomita M."/>
            <person name="Numata K."/>
            <person name="Arakawa K."/>
        </authorList>
    </citation>
    <scope>NUCLEOTIDE SEQUENCE</scope>
</reference>
<dbReference type="AlphaFoldDB" id="A0A8X6NPV7"/>
<evidence type="ECO:0000256" key="1">
    <source>
        <dbReference type="SAM" id="MobiDB-lite"/>
    </source>
</evidence>
<proteinExistence type="predicted"/>
<evidence type="ECO:0000313" key="3">
    <source>
        <dbReference type="Proteomes" id="UP000887013"/>
    </source>
</evidence>
<gene>
    <name evidence="2" type="ORF">NPIL_519821</name>
</gene>
<accession>A0A8X6NPV7</accession>
<feature type="region of interest" description="Disordered" evidence="1">
    <location>
        <begin position="1"/>
        <end position="31"/>
    </location>
</feature>
<dbReference type="Proteomes" id="UP000887013">
    <property type="component" value="Unassembled WGS sequence"/>
</dbReference>
<sequence>MPHKSSLSKRDLDEVWTGKEKRSGPSRRLRHQWLTRSRPLELSLKDLPSAKETDTTLLRLHSAARRCGELQRL</sequence>
<feature type="compositionally biased region" description="Basic and acidic residues" evidence="1">
    <location>
        <begin position="8"/>
        <end position="23"/>
    </location>
</feature>
<name>A0A8X6NPV7_NEPPI</name>
<keyword evidence="3" id="KW-1185">Reference proteome</keyword>
<evidence type="ECO:0000313" key="2">
    <source>
        <dbReference type="EMBL" id="GFT25458.1"/>
    </source>
</evidence>
<protein>
    <submittedName>
        <fullName evidence="2">Uncharacterized protein</fullName>
    </submittedName>
</protein>